<protein>
    <recommendedName>
        <fullName evidence="7 9">Phenylacetate-coenzyme A ligase</fullName>
        <ecNumber evidence="6 9">6.2.1.30</ecNumber>
    </recommendedName>
    <alternativeName>
        <fullName evidence="8 9">Phenylacetyl-CoA ligase</fullName>
    </alternativeName>
</protein>
<evidence type="ECO:0000256" key="9">
    <source>
        <dbReference type="PIRNR" id="PIRNR006444"/>
    </source>
</evidence>
<dbReference type="AlphaFoldDB" id="A0A926EEX6"/>
<dbReference type="GO" id="GO:0000166">
    <property type="term" value="F:nucleotide binding"/>
    <property type="evidence" value="ECO:0007669"/>
    <property type="project" value="UniProtKB-KW"/>
</dbReference>
<comment type="pathway">
    <text evidence="4 9">Aromatic compound metabolism; phenylacetate degradation.</text>
</comment>
<dbReference type="PANTHER" id="PTHR43439:SF1">
    <property type="entry name" value="PHENYLACETATE-COENZYME A LIGASE"/>
    <property type="match status" value="1"/>
</dbReference>
<dbReference type="CDD" id="cd05913">
    <property type="entry name" value="PaaK"/>
    <property type="match status" value="1"/>
</dbReference>
<keyword evidence="3 9" id="KW-0547">Nucleotide-binding</keyword>
<dbReference type="GO" id="GO:0010124">
    <property type="term" value="P:phenylacetate catabolic process"/>
    <property type="evidence" value="ECO:0007669"/>
    <property type="project" value="UniProtKB-UniRule"/>
</dbReference>
<name>A0A926EEX6_9FIRM</name>
<dbReference type="EMBL" id="JACRSY010000014">
    <property type="protein sequence ID" value="MBC8579821.1"/>
    <property type="molecule type" value="Genomic_DNA"/>
</dbReference>
<proteinExistence type="inferred from homology"/>
<dbReference type="EC" id="6.2.1.30" evidence="6 9"/>
<keyword evidence="13" id="KW-1185">Reference proteome</keyword>
<dbReference type="Pfam" id="PF00501">
    <property type="entry name" value="AMP-binding"/>
    <property type="match status" value="1"/>
</dbReference>
<reference evidence="12" key="1">
    <citation type="submission" date="2020-08" db="EMBL/GenBank/DDBJ databases">
        <title>Genome public.</title>
        <authorList>
            <person name="Liu C."/>
            <person name="Sun Q."/>
        </authorList>
    </citation>
    <scope>NUCLEOTIDE SEQUENCE</scope>
    <source>
        <strain evidence="12">NSJ-12</strain>
    </source>
</reference>
<comment type="caution">
    <text evidence="12">The sequence shown here is derived from an EMBL/GenBank/DDBJ whole genome shotgun (WGS) entry which is preliminary data.</text>
</comment>
<comment type="subunit">
    <text evidence="1">Monomer.</text>
</comment>
<evidence type="ECO:0000256" key="5">
    <source>
        <dbReference type="ARBA" id="ARBA00061566"/>
    </source>
</evidence>
<dbReference type="PIRSF" id="PIRSF006444">
    <property type="entry name" value="PaaK"/>
    <property type="match status" value="1"/>
</dbReference>
<evidence type="ECO:0000256" key="8">
    <source>
        <dbReference type="ARBA" id="ARBA00075111"/>
    </source>
</evidence>
<keyword evidence="2 9" id="KW-0436">Ligase</keyword>
<sequence length="433" mass="48491">MIWQKEESLSRDEMRLLQGERLRKTVAHAYENIPFYKKKMDDMGIEVGDIKGIEDLNKLPFTTKQDLRDNYPYGFFAVPMKKVVRVHASSGTTGQPTVVGYTKNDLDTWANCMARALVGMGATEDDVVQNSLGYGFFTGGLGFHYGTEKLGATIVPISSGNTKKQIQIMREFGSTMLVTTPSYALYLAESIRSMGIDPATDLKLRIGALGAEPWSYEMRNQIEELLGIKAYDSYGLSEVIGPGVGFECTHKNHIHINEDHFIPEIINPLTLKSLPVGEPGELVFTTVTKEAMPLLRYRTRDITSLIPGECGCGRTTIRMIKCTGRSDDMLIIRGVNVFPSQIESVLLNLGEIAPHYMLIVDRVNNLDTLEVWVEGKEGITFVDGMRYMKEIEKRITEEIQSVLGIQVKVKLVEPKSIARSEGKAKRIIDKRQL</sequence>
<evidence type="ECO:0000313" key="13">
    <source>
        <dbReference type="Proteomes" id="UP000655830"/>
    </source>
</evidence>
<accession>A0A926EEX6</accession>
<dbReference type="InterPro" id="IPR042099">
    <property type="entry name" value="ANL_N_sf"/>
</dbReference>
<evidence type="ECO:0000256" key="6">
    <source>
        <dbReference type="ARBA" id="ARBA00066629"/>
    </source>
</evidence>
<feature type="domain" description="AMP-dependent synthetase/ligase" evidence="10">
    <location>
        <begin position="89"/>
        <end position="284"/>
    </location>
</feature>
<evidence type="ECO:0000256" key="1">
    <source>
        <dbReference type="ARBA" id="ARBA00011245"/>
    </source>
</evidence>
<dbReference type="Pfam" id="PF14535">
    <property type="entry name" value="AMP-binding_C_2"/>
    <property type="match status" value="1"/>
</dbReference>
<organism evidence="12 13">
    <name type="scientific">Zhenhengia yiwuensis</name>
    <dbReference type="NCBI Taxonomy" id="2763666"/>
    <lineage>
        <taxon>Bacteria</taxon>
        <taxon>Bacillati</taxon>
        <taxon>Bacillota</taxon>
        <taxon>Clostridia</taxon>
        <taxon>Lachnospirales</taxon>
        <taxon>Lachnospiraceae</taxon>
        <taxon>Zhenhengia</taxon>
    </lineage>
</organism>
<gene>
    <name evidence="12" type="ORF">H8718_09810</name>
</gene>
<dbReference type="InterPro" id="IPR045851">
    <property type="entry name" value="AMP-bd_C_sf"/>
</dbReference>
<dbReference type="SUPFAM" id="SSF56801">
    <property type="entry name" value="Acetyl-CoA synthetase-like"/>
    <property type="match status" value="1"/>
</dbReference>
<evidence type="ECO:0000259" key="11">
    <source>
        <dbReference type="Pfam" id="PF14535"/>
    </source>
</evidence>
<dbReference type="Gene3D" id="3.30.300.30">
    <property type="match status" value="1"/>
</dbReference>
<comment type="similarity">
    <text evidence="5 9">Belongs to the phenylacetyl-CoA ligase family.</text>
</comment>
<dbReference type="RefSeq" id="WP_330597636.1">
    <property type="nucleotide sequence ID" value="NZ_JACRSY010000014.1"/>
</dbReference>
<dbReference type="Proteomes" id="UP000655830">
    <property type="component" value="Unassembled WGS sequence"/>
</dbReference>
<comment type="catalytic activity">
    <reaction evidence="9">
        <text>2-phenylacetate + ATP + CoA = phenylacetyl-CoA + AMP + diphosphate</text>
        <dbReference type="Rhea" id="RHEA:20956"/>
        <dbReference type="ChEBI" id="CHEBI:18401"/>
        <dbReference type="ChEBI" id="CHEBI:30616"/>
        <dbReference type="ChEBI" id="CHEBI:33019"/>
        <dbReference type="ChEBI" id="CHEBI:57287"/>
        <dbReference type="ChEBI" id="CHEBI:57390"/>
        <dbReference type="ChEBI" id="CHEBI:456215"/>
        <dbReference type="EC" id="6.2.1.30"/>
    </reaction>
</comment>
<dbReference type="InterPro" id="IPR028154">
    <property type="entry name" value="AMP-dep_Lig_C"/>
</dbReference>
<dbReference type="PANTHER" id="PTHR43439">
    <property type="entry name" value="PHENYLACETATE-COENZYME A LIGASE"/>
    <property type="match status" value="1"/>
</dbReference>
<comment type="function">
    <text evidence="9">Catalyzes the activation of phenylacetic acid (PA) to phenylacetyl-CoA (PA-CoA).</text>
</comment>
<evidence type="ECO:0000256" key="3">
    <source>
        <dbReference type="ARBA" id="ARBA00022741"/>
    </source>
</evidence>
<evidence type="ECO:0000256" key="2">
    <source>
        <dbReference type="ARBA" id="ARBA00022598"/>
    </source>
</evidence>
<dbReference type="GO" id="GO:0047475">
    <property type="term" value="F:phenylacetate-CoA ligase activity"/>
    <property type="evidence" value="ECO:0007669"/>
    <property type="project" value="UniProtKB-EC"/>
</dbReference>
<dbReference type="FunFam" id="3.40.50.12780:FF:000016">
    <property type="entry name" value="Phenylacetate-coenzyme A ligase"/>
    <property type="match status" value="1"/>
</dbReference>
<dbReference type="InterPro" id="IPR011880">
    <property type="entry name" value="PA_CoA_ligase"/>
</dbReference>
<evidence type="ECO:0000256" key="7">
    <source>
        <dbReference type="ARBA" id="ARBA00068695"/>
    </source>
</evidence>
<evidence type="ECO:0000313" key="12">
    <source>
        <dbReference type="EMBL" id="MBC8579821.1"/>
    </source>
</evidence>
<evidence type="ECO:0000256" key="4">
    <source>
        <dbReference type="ARBA" id="ARBA00060591"/>
    </source>
</evidence>
<dbReference type="InterPro" id="IPR000873">
    <property type="entry name" value="AMP-dep_synth/lig_dom"/>
</dbReference>
<dbReference type="InterPro" id="IPR051414">
    <property type="entry name" value="Adenylate-forming_Reductase"/>
</dbReference>
<evidence type="ECO:0000259" key="10">
    <source>
        <dbReference type="Pfam" id="PF00501"/>
    </source>
</evidence>
<dbReference type="Gene3D" id="3.40.50.12780">
    <property type="entry name" value="N-terminal domain of ligase-like"/>
    <property type="match status" value="1"/>
</dbReference>
<feature type="domain" description="AMP-dependent ligase C-terminal" evidence="11">
    <location>
        <begin position="334"/>
        <end position="431"/>
    </location>
</feature>